<dbReference type="Proteomes" id="UP000266634">
    <property type="component" value="Unassembled WGS sequence"/>
</dbReference>
<dbReference type="RefSeq" id="WP_045526627.1">
    <property type="nucleotide sequence ID" value="NZ_CP011043.1"/>
</dbReference>
<dbReference type="Gene3D" id="3.30.70.100">
    <property type="match status" value="1"/>
</dbReference>
<dbReference type="KEGG" id="cmh:VO01_02535"/>
<gene>
    <name evidence="3" type="ORF">DZF93_14035</name>
    <name evidence="2" type="ORF">VO01_02535</name>
</gene>
<evidence type="ECO:0000313" key="2">
    <source>
        <dbReference type="EMBL" id="AJW78147.1"/>
    </source>
</evidence>
<accession>A0A0D5CFY0</accession>
<evidence type="ECO:0000259" key="1">
    <source>
        <dbReference type="PROSITE" id="PS51502"/>
    </source>
</evidence>
<evidence type="ECO:0000313" key="3">
    <source>
        <dbReference type="EMBL" id="RIJ15837.1"/>
    </source>
</evidence>
<dbReference type="OrthoDB" id="6637496at2"/>
<protein>
    <submittedName>
        <fullName evidence="3">Dabb family protein</fullName>
    </submittedName>
</protein>
<reference evidence="2 4" key="1">
    <citation type="journal article" date="2015" name="Genome Announc.">
        <title>Complete Genome Sequence of Clavibacter michiganensis subsp. insidiosus R1-1 Using PacBio Single-Molecule Real-Time Technology.</title>
        <authorList>
            <person name="Lu Y."/>
            <person name="Samac D.A."/>
            <person name="Glazebrook J."/>
            <person name="Ishimaru C.A."/>
        </authorList>
    </citation>
    <scope>NUCLEOTIDE SEQUENCE [LARGE SCALE GENOMIC DNA]</scope>
    <source>
        <strain evidence="2 4">R1-1</strain>
    </source>
</reference>
<dbReference type="SUPFAM" id="SSF54909">
    <property type="entry name" value="Dimeric alpha+beta barrel"/>
    <property type="match status" value="1"/>
</dbReference>
<dbReference type="Pfam" id="PF07876">
    <property type="entry name" value="Dabb"/>
    <property type="match status" value="1"/>
</dbReference>
<dbReference type="EMBL" id="CP011043">
    <property type="protein sequence ID" value="AJW78147.1"/>
    <property type="molecule type" value="Genomic_DNA"/>
</dbReference>
<reference evidence="3 5" key="2">
    <citation type="submission" date="2018-08" db="EMBL/GenBank/DDBJ databases">
        <title>Genome Sequence of Clavibacter michiganensis Subspecies type strains, and the Atypical Peach-Colored Strains Isolated from Tomato.</title>
        <authorList>
            <person name="Osdaghi E."/>
            <person name="Portier P."/>
            <person name="Briand M."/>
            <person name="Jacques M.-A."/>
        </authorList>
    </citation>
    <scope>NUCLEOTIDE SEQUENCE [LARGE SCALE GENOMIC DNA]</scope>
    <source>
        <strain evidence="3 5">CFBP 6488</strain>
    </source>
</reference>
<dbReference type="EMBL" id="QWEA01000725">
    <property type="protein sequence ID" value="RIJ15837.1"/>
    <property type="molecule type" value="Genomic_DNA"/>
</dbReference>
<dbReference type="AlphaFoldDB" id="A0A0D5CFY0"/>
<evidence type="ECO:0000313" key="4">
    <source>
        <dbReference type="Proteomes" id="UP000032604"/>
    </source>
</evidence>
<dbReference type="Proteomes" id="UP000032604">
    <property type="component" value="Chromosome"/>
</dbReference>
<dbReference type="PANTHER" id="PTHR37832">
    <property type="entry name" value="BLL2683 PROTEIN"/>
    <property type="match status" value="1"/>
</dbReference>
<feature type="domain" description="Stress-response A/B barrel" evidence="1">
    <location>
        <begin position="3"/>
        <end position="98"/>
    </location>
</feature>
<evidence type="ECO:0000313" key="5">
    <source>
        <dbReference type="Proteomes" id="UP000266634"/>
    </source>
</evidence>
<dbReference type="SMART" id="SM00886">
    <property type="entry name" value="Dabb"/>
    <property type="match status" value="1"/>
</dbReference>
<dbReference type="PROSITE" id="PS51502">
    <property type="entry name" value="S_R_A_B_BARREL"/>
    <property type="match status" value="1"/>
</dbReference>
<dbReference type="HOGENOM" id="CLU_080664_3_1_11"/>
<dbReference type="PATRIC" id="fig|33014.5.peg.534"/>
<dbReference type="PANTHER" id="PTHR37832:SF1">
    <property type="entry name" value="STRESS-RESPONSE A_B BARREL DOMAIN-CONTAINING PROTEIN"/>
    <property type="match status" value="1"/>
</dbReference>
<organism evidence="2 4">
    <name type="scientific">Clavibacter michiganensis subsp. insidiosus</name>
    <dbReference type="NCBI Taxonomy" id="33014"/>
    <lineage>
        <taxon>Bacteria</taxon>
        <taxon>Bacillati</taxon>
        <taxon>Actinomycetota</taxon>
        <taxon>Actinomycetes</taxon>
        <taxon>Micrococcales</taxon>
        <taxon>Microbacteriaceae</taxon>
        <taxon>Clavibacter</taxon>
    </lineage>
</organism>
<proteinExistence type="predicted"/>
<dbReference type="InterPro" id="IPR013097">
    <property type="entry name" value="Dabb"/>
</dbReference>
<sequence length="100" mass="10915">MTLRHVVSWKLADRDPAALDRDAARVREALETLPDLVPGIRSFQVGRDVVGSARSHDVVLIADFDDRAGLEAYDAHPEHQRVAALVRSLVGSAASVDFEV</sequence>
<name>A0A0D5CFY0_9MICO</name>
<dbReference type="InterPro" id="IPR011008">
    <property type="entry name" value="Dimeric_a/b-barrel"/>
</dbReference>